<proteinExistence type="predicted"/>
<dbReference type="Proteomes" id="UP000319852">
    <property type="component" value="Chromosome"/>
</dbReference>
<evidence type="ECO:0000256" key="1">
    <source>
        <dbReference type="SAM" id="MobiDB-lite"/>
    </source>
</evidence>
<accession>A0A517MZ14</accession>
<dbReference type="OrthoDB" id="213044at2"/>
<sequence length="158" mass="17609">MRTHNALTLVLMLSIAGCETPELPGTDVELTAGEQADIAEAAKVEEPEPLAVDEHGVNEGATTFNADSPEKGRKSKAAGSYLGSVAHAHFWAKHELIRIQLQNQMNVFNAINDRWPKDWEEYQKEIVKPLGIELPELPEGQEFVYDPEDHELKVQPIQ</sequence>
<reference evidence="2 3" key="1">
    <citation type="submission" date="2019-02" db="EMBL/GenBank/DDBJ databases">
        <title>Deep-cultivation of Planctomycetes and their phenomic and genomic characterization uncovers novel biology.</title>
        <authorList>
            <person name="Wiegand S."/>
            <person name="Jogler M."/>
            <person name="Boedeker C."/>
            <person name="Pinto D."/>
            <person name="Vollmers J."/>
            <person name="Rivas-Marin E."/>
            <person name="Kohn T."/>
            <person name="Peeters S.H."/>
            <person name="Heuer A."/>
            <person name="Rast P."/>
            <person name="Oberbeckmann S."/>
            <person name="Bunk B."/>
            <person name="Jeske O."/>
            <person name="Meyerdierks A."/>
            <person name="Storesund J.E."/>
            <person name="Kallscheuer N."/>
            <person name="Luecker S."/>
            <person name="Lage O.M."/>
            <person name="Pohl T."/>
            <person name="Merkel B.J."/>
            <person name="Hornburger P."/>
            <person name="Mueller R.-W."/>
            <person name="Bruemmer F."/>
            <person name="Labrenz M."/>
            <person name="Spormann A.M."/>
            <person name="Op den Camp H."/>
            <person name="Overmann J."/>
            <person name="Amann R."/>
            <person name="Jetten M.S.M."/>
            <person name="Mascher T."/>
            <person name="Medema M.H."/>
            <person name="Devos D.P."/>
            <person name="Kaster A.-K."/>
            <person name="Ovreas L."/>
            <person name="Rohde M."/>
            <person name="Galperin M.Y."/>
            <person name="Jogler C."/>
        </authorList>
    </citation>
    <scope>NUCLEOTIDE SEQUENCE [LARGE SCALE GENOMIC DNA]</scope>
    <source>
        <strain evidence="2 3">HG15A2</strain>
    </source>
</reference>
<dbReference type="EMBL" id="CP036263">
    <property type="protein sequence ID" value="QDT00131.1"/>
    <property type="molecule type" value="Genomic_DNA"/>
</dbReference>
<keyword evidence="3" id="KW-1185">Reference proteome</keyword>
<gene>
    <name evidence="2" type="ORF">HG15A2_34660</name>
</gene>
<dbReference type="PROSITE" id="PS51257">
    <property type="entry name" value="PROKAR_LIPOPROTEIN"/>
    <property type="match status" value="1"/>
</dbReference>
<evidence type="ECO:0000313" key="2">
    <source>
        <dbReference type="EMBL" id="QDT00131.1"/>
    </source>
</evidence>
<name>A0A517MZ14_9BACT</name>
<dbReference type="KEGG" id="amob:HG15A2_34660"/>
<dbReference type="RefSeq" id="WP_145061409.1">
    <property type="nucleotide sequence ID" value="NZ_CP036263.1"/>
</dbReference>
<evidence type="ECO:0008006" key="4">
    <source>
        <dbReference type="Google" id="ProtNLM"/>
    </source>
</evidence>
<dbReference type="AlphaFoldDB" id="A0A517MZ14"/>
<feature type="region of interest" description="Disordered" evidence="1">
    <location>
        <begin position="48"/>
        <end position="76"/>
    </location>
</feature>
<evidence type="ECO:0000313" key="3">
    <source>
        <dbReference type="Proteomes" id="UP000319852"/>
    </source>
</evidence>
<feature type="compositionally biased region" description="Basic and acidic residues" evidence="1">
    <location>
        <begin position="48"/>
        <end position="57"/>
    </location>
</feature>
<organism evidence="2 3">
    <name type="scientific">Adhaeretor mobilis</name>
    <dbReference type="NCBI Taxonomy" id="1930276"/>
    <lineage>
        <taxon>Bacteria</taxon>
        <taxon>Pseudomonadati</taxon>
        <taxon>Planctomycetota</taxon>
        <taxon>Planctomycetia</taxon>
        <taxon>Pirellulales</taxon>
        <taxon>Lacipirellulaceae</taxon>
        <taxon>Adhaeretor</taxon>
    </lineage>
</organism>
<protein>
    <recommendedName>
        <fullName evidence="4">Lipoprotein</fullName>
    </recommendedName>
</protein>